<feature type="binding site" evidence="4">
    <location>
        <position position="95"/>
    </location>
    <ligand>
        <name>substrate</name>
    </ligand>
</feature>
<name>A0A258D370_CAUVI</name>
<evidence type="ECO:0000256" key="2">
    <source>
        <dbReference type="ARBA" id="ARBA00023235"/>
    </source>
</evidence>
<sequence length="193" mass="21223">MIYLVRHGQTEFNASGRIQGARDSALTPLGVEQGRRLGRLLGTMAPPDARIVASPLGRTQHTAKLIREESRLASEIASDARLAEISLGEWDGMLKDDIREIAPDYDAGERRWDWFFTAPGGDSYDALVARLGAWLEEARAMPGTTIAVSHGVAGRILRGLFLQLPRRDALMLDIPQDAAFRLHAGQIERIDAP</sequence>
<evidence type="ECO:0000256" key="1">
    <source>
        <dbReference type="ARBA" id="ARBA00023152"/>
    </source>
</evidence>
<dbReference type="CDD" id="cd07067">
    <property type="entry name" value="HP_PGM_like"/>
    <property type="match status" value="1"/>
</dbReference>
<evidence type="ECO:0000256" key="4">
    <source>
        <dbReference type="PIRSR" id="PIRSR613078-2"/>
    </source>
</evidence>
<dbReference type="InterPro" id="IPR001345">
    <property type="entry name" value="PG/BPGM_mutase_AS"/>
</dbReference>
<dbReference type="SUPFAM" id="SSF53254">
    <property type="entry name" value="Phosphoglycerate mutase-like"/>
    <property type="match status" value="1"/>
</dbReference>
<dbReference type="InterPro" id="IPR013078">
    <property type="entry name" value="His_Pase_superF_clade-1"/>
</dbReference>
<dbReference type="SMART" id="SM00855">
    <property type="entry name" value="PGAM"/>
    <property type="match status" value="1"/>
</dbReference>
<gene>
    <name evidence="5" type="ORF">B7Z12_13415</name>
</gene>
<evidence type="ECO:0000313" key="5">
    <source>
        <dbReference type="EMBL" id="OYX01782.1"/>
    </source>
</evidence>
<dbReference type="PROSITE" id="PS00175">
    <property type="entry name" value="PG_MUTASE"/>
    <property type="match status" value="1"/>
</dbReference>
<organism evidence="5 6">
    <name type="scientific">Caulobacter vibrioides</name>
    <name type="common">Caulobacter crescentus</name>
    <dbReference type="NCBI Taxonomy" id="155892"/>
    <lineage>
        <taxon>Bacteria</taxon>
        <taxon>Pseudomonadati</taxon>
        <taxon>Pseudomonadota</taxon>
        <taxon>Alphaproteobacteria</taxon>
        <taxon>Caulobacterales</taxon>
        <taxon>Caulobacteraceae</taxon>
        <taxon>Caulobacter</taxon>
    </lineage>
</organism>
<dbReference type="GO" id="GO:0005737">
    <property type="term" value="C:cytoplasm"/>
    <property type="evidence" value="ECO:0007669"/>
    <property type="project" value="TreeGrafter"/>
</dbReference>
<evidence type="ECO:0000313" key="6">
    <source>
        <dbReference type="Proteomes" id="UP000215616"/>
    </source>
</evidence>
<comment type="caution">
    <text evidence="5">The sequence shown here is derived from an EMBL/GenBank/DDBJ whole genome shotgun (WGS) entry which is preliminary data.</text>
</comment>
<dbReference type="PANTHER" id="PTHR48100:SF1">
    <property type="entry name" value="HISTIDINE PHOSPHATASE FAMILY PROTEIN-RELATED"/>
    <property type="match status" value="1"/>
</dbReference>
<dbReference type="Gene3D" id="3.40.50.1240">
    <property type="entry name" value="Phosphoglycerate mutase-like"/>
    <property type="match status" value="1"/>
</dbReference>
<feature type="binding site" evidence="4">
    <location>
        <begin position="6"/>
        <end position="13"/>
    </location>
    <ligand>
        <name>substrate</name>
    </ligand>
</feature>
<feature type="active site" description="Proton donor/acceptor" evidence="3">
    <location>
        <position position="84"/>
    </location>
</feature>
<dbReference type="AlphaFoldDB" id="A0A258D370"/>
<protein>
    <recommendedName>
        <fullName evidence="7">Histidine phosphatase family protein</fullName>
    </recommendedName>
</protein>
<dbReference type="PANTHER" id="PTHR48100">
    <property type="entry name" value="BROAD-SPECIFICITY PHOSPHATASE YOR283W-RELATED"/>
    <property type="match status" value="1"/>
</dbReference>
<feature type="binding site" evidence="4">
    <location>
        <position position="58"/>
    </location>
    <ligand>
        <name>substrate</name>
    </ligand>
</feature>
<dbReference type="GO" id="GO:0016791">
    <property type="term" value="F:phosphatase activity"/>
    <property type="evidence" value="ECO:0007669"/>
    <property type="project" value="TreeGrafter"/>
</dbReference>
<dbReference type="Pfam" id="PF00300">
    <property type="entry name" value="His_Phos_1"/>
    <property type="match status" value="1"/>
</dbReference>
<dbReference type="InterPro" id="IPR050275">
    <property type="entry name" value="PGM_Phosphatase"/>
</dbReference>
<proteinExistence type="predicted"/>
<keyword evidence="2" id="KW-0413">Isomerase</keyword>
<accession>A0A258D370</accession>
<evidence type="ECO:0008006" key="7">
    <source>
        <dbReference type="Google" id="ProtNLM"/>
    </source>
</evidence>
<dbReference type="PIRSF" id="PIRSF000709">
    <property type="entry name" value="6PFK_2-Ptase"/>
    <property type="match status" value="1"/>
</dbReference>
<keyword evidence="1" id="KW-0324">Glycolysis</keyword>
<dbReference type="Proteomes" id="UP000215616">
    <property type="component" value="Unassembled WGS sequence"/>
</dbReference>
<reference evidence="5 6" key="1">
    <citation type="submission" date="2017-03" db="EMBL/GenBank/DDBJ databases">
        <title>Lifting the veil on microbial sulfur biogeochemistry in mining wastewaters.</title>
        <authorList>
            <person name="Kantor R.S."/>
            <person name="Colenbrander Nelson T."/>
            <person name="Marshall S."/>
            <person name="Bennett D."/>
            <person name="Apte S."/>
            <person name="Camacho D."/>
            <person name="Thomas B.C."/>
            <person name="Warren L.A."/>
            <person name="Banfield J.F."/>
        </authorList>
    </citation>
    <scope>NUCLEOTIDE SEQUENCE [LARGE SCALE GENOMIC DNA]</scope>
    <source>
        <strain evidence="5">32-67-7</strain>
    </source>
</reference>
<evidence type="ECO:0000256" key="3">
    <source>
        <dbReference type="PIRSR" id="PIRSR613078-1"/>
    </source>
</evidence>
<dbReference type="InterPro" id="IPR029033">
    <property type="entry name" value="His_PPase_superfam"/>
</dbReference>
<feature type="active site" description="Tele-phosphohistidine intermediate" evidence="3">
    <location>
        <position position="7"/>
    </location>
</feature>
<dbReference type="EMBL" id="NCDQ01000223">
    <property type="protein sequence ID" value="OYX01782.1"/>
    <property type="molecule type" value="Genomic_DNA"/>
</dbReference>